<reference evidence="2" key="1">
    <citation type="journal article" date="2021" name="IMA Fungus">
        <title>Genomic characterization of three marine fungi, including Emericellopsis atlantica sp. nov. with signatures of a generalist lifestyle and marine biomass degradation.</title>
        <authorList>
            <person name="Hagestad O.C."/>
            <person name="Hou L."/>
            <person name="Andersen J.H."/>
            <person name="Hansen E.H."/>
            <person name="Altermark B."/>
            <person name="Li C."/>
            <person name="Kuhnert E."/>
            <person name="Cox R.J."/>
            <person name="Crous P.W."/>
            <person name="Spatafora J.W."/>
            <person name="Lail K."/>
            <person name="Amirebrahimi M."/>
            <person name="Lipzen A."/>
            <person name="Pangilinan J."/>
            <person name="Andreopoulos W."/>
            <person name="Hayes R.D."/>
            <person name="Ng V."/>
            <person name="Grigoriev I.V."/>
            <person name="Jackson S.A."/>
            <person name="Sutton T.D.S."/>
            <person name="Dobson A.D.W."/>
            <person name="Rama T."/>
        </authorList>
    </citation>
    <scope>NUCLEOTIDE SEQUENCE</scope>
    <source>
        <strain evidence="2">TRa3180A</strain>
    </source>
</reference>
<dbReference type="PANTHER" id="PTHR45348:SF2">
    <property type="entry name" value="ZINC-TYPE ALCOHOL DEHYDROGENASE-LIKE PROTEIN C2E1P3.01"/>
    <property type="match status" value="1"/>
</dbReference>
<dbReference type="InterPro" id="IPR047122">
    <property type="entry name" value="Trans-enoyl_RdTase-like"/>
</dbReference>
<dbReference type="InterPro" id="IPR036291">
    <property type="entry name" value="NAD(P)-bd_dom_sf"/>
</dbReference>
<keyword evidence="3" id="KW-1185">Reference proteome</keyword>
<evidence type="ECO:0000313" key="3">
    <source>
        <dbReference type="Proteomes" id="UP000887226"/>
    </source>
</evidence>
<dbReference type="GO" id="GO:0016651">
    <property type="term" value="F:oxidoreductase activity, acting on NAD(P)H"/>
    <property type="evidence" value="ECO:0007669"/>
    <property type="project" value="InterPro"/>
</dbReference>
<comment type="caution">
    <text evidence="2">The sequence shown here is derived from an EMBL/GenBank/DDBJ whole genome shotgun (WGS) entry which is preliminary data.</text>
</comment>
<dbReference type="Proteomes" id="UP000887226">
    <property type="component" value="Unassembled WGS sequence"/>
</dbReference>
<dbReference type="Gene3D" id="3.90.180.10">
    <property type="entry name" value="Medium-chain alcohol dehydrogenases, catalytic domain"/>
    <property type="match status" value="1"/>
</dbReference>
<feature type="non-terminal residue" evidence="2">
    <location>
        <position position="1"/>
    </location>
</feature>
<evidence type="ECO:0000256" key="1">
    <source>
        <dbReference type="ARBA" id="ARBA00023002"/>
    </source>
</evidence>
<dbReference type="OrthoDB" id="9992527at2759"/>
<organism evidence="2 3">
    <name type="scientific">Calycina marina</name>
    <dbReference type="NCBI Taxonomy" id="1763456"/>
    <lineage>
        <taxon>Eukaryota</taxon>
        <taxon>Fungi</taxon>
        <taxon>Dikarya</taxon>
        <taxon>Ascomycota</taxon>
        <taxon>Pezizomycotina</taxon>
        <taxon>Leotiomycetes</taxon>
        <taxon>Helotiales</taxon>
        <taxon>Pezizellaceae</taxon>
        <taxon>Calycina</taxon>
    </lineage>
</organism>
<dbReference type="SUPFAM" id="SSF51735">
    <property type="entry name" value="NAD(P)-binding Rossmann-fold domains"/>
    <property type="match status" value="1"/>
</dbReference>
<dbReference type="Gene3D" id="3.40.50.720">
    <property type="entry name" value="NAD(P)-binding Rossmann-like Domain"/>
    <property type="match status" value="1"/>
</dbReference>
<sequence>GEVKCLGAYNEYVFADEKICYKATQRFDLQKAVTLPLASTTAWLELFSSRCLNIKGFADKSPVLVWADLVSMTLLLTICSPRPFETCKTIGADWTLDYRDREAAEKVKAEIPSISRIFSCIVNETSLTQECRTIRRDGGVLCTARPGKANTENVATGVKVTNVLVLTSLLKNHYHKDMKFLASTKVRELLHMPYSKLPEWLESGKMIPSVPHQIPGGLSAVKESFQM</sequence>
<dbReference type="PANTHER" id="PTHR45348">
    <property type="entry name" value="HYPOTHETICAL OXIDOREDUCTASE (EUROFUNG)"/>
    <property type="match status" value="1"/>
</dbReference>
<protein>
    <submittedName>
        <fullName evidence="2">Uncharacterized protein</fullName>
    </submittedName>
</protein>
<keyword evidence="1" id="KW-0560">Oxidoreductase</keyword>
<accession>A0A9P8CGF5</accession>
<proteinExistence type="predicted"/>
<gene>
    <name evidence="2" type="ORF">BJ878DRAFT_417478</name>
</gene>
<evidence type="ECO:0000313" key="2">
    <source>
        <dbReference type="EMBL" id="KAG9246193.1"/>
    </source>
</evidence>
<dbReference type="EMBL" id="MU253813">
    <property type="protein sequence ID" value="KAG9246193.1"/>
    <property type="molecule type" value="Genomic_DNA"/>
</dbReference>
<name>A0A9P8CGF5_9HELO</name>
<dbReference type="AlphaFoldDB" id="A0A9P8CGF5"/>